<keyword evidence="5" id="KW-1185">Reference proteome</keyword>
<evidence type="ECO:0000313" key="4">
    <source>
        <dbReference type="EMBL" id="RFU70145.1"/>
    </source>
</evidence>
<sequence>MEWESILHILGEYGYPGLFFYLWVGIFIFPLPNEVIVMSVAIAAEQGVLDPVFAFATAYAGILFAITSMYFLGRYTGKYLMGYFNRRDKFKRLIFQSNILINKYHAFSLSISYFIPGIRLFLPFIYGFSRLSLSSFALFSYTGALLWLSLTFYLGYQFGDEFDRVLFYEKEVLFVLLAIAAIYIFFQLHKIARSRGKETGKETSRNTLKQKERA</sequence>
<feature type="transmembrane region" description="Helical" evidence="2">
    <location>
        <begin position="171"/>
        <end position="188"/>
    </location>
</feature>
<feature type="domain" description="VTT" evidence="3">
    <location>
        <begin position="31"/>
        <end position="157"/>
    </location>
</feature>
<evidence type="ECO:0000256" key="2">
    <source>
        <dbReference type="SAM" id="Phobius"/>
    </source>
</evidence>
<evidence type="ECO:0000313" key="5">
    <source>
        <dbReference type="Proteomes" id="UP000264541"/>
    </source>
</evidence>
<keyword evidence="2" id="KW-1133">Transmembrane helix</keyword>
<evidence type="ECO:0000256" key="1">
    <source>
        <dbReference type="ARBA" id="ARBA00010792"/>
    </source>
</evidence>
<gene>
    <name evidence="4" type="ORF">D0469_08160</name>
</gene>
<dbReference type="GO" id="GO:0005886">
    <property type="term" value="C:plasma membrane"/>
    <property type="evidence" value="ECO:0007669"/>
    <property type="project" value="TreeGrafter"/>
</dbReference>
<reference evidence="4 5" key="1">
    <citation type="submission" date="2018-08" db="EMBL/GenBank/DDBJ databases">
        <title>Bacillus chawlae sp. nov., Bacillus glennii sp. nov., and Bacillus saganii sp. nov. Isolated from the Vehicle Assembly Building at Kennedy Space Center where the Viking Spacecraft were Assembled.</title>
        <authorList>
            <person name="Seuylemezian A."/>
            <person name="Vaishampayan P."/>
        </authorList>
    </citation>
    <scope>NUCLEOTIDE SEQUENCE [LARGE SCALE GENOMIC DNA]</scope>
    <source>
        <strain evidence="4 5">V47-23a</strain>
    </source>
</reference>
<dbReference type="Proteomes" id="UP000264541">
    <property type="component" value="Unassembled WGS sequence"/>
</dbReference>
<accession>A0A372LRT4</accession>
<feature type="transmembrane region" description="Helical" evidence="2">
    <location>
        <begin position="138"/>
        <end position="159"/>
    </location>
</feature>
<feature type="transmembrane region" description="Helical" evidence="2">
    <location>
        <begin position="20"/>
        <end position="44"/>
    </location>
</feature>
<organism evidence="4 5">
    <name type="scientific">Peribacillus saganii</name>
    <dbReference type="NCBI Taxonomy" id="2303992"/>
    <lineage>
        <taxon>Bacteria</taxon>
        <taxon>Bacillati</taxon>
        <taxon>Bacillota</taxon>
        <taxon>Bacilli</taxon>
        <taxon>Bacillales</taxon>
        <taxon>Bacillaceae</taxon>
        <taxon>Peribacillus</taxon>
    </lineage>
</organism>
<keyword evidence="2" id="KW-0472">Membrane</keyword>
<dbReference type="PANTHER" id="PTHR42709">
    <property type="entry name" value="ALKALINE PHOSPHATASE LIKE PROTEIN"/>
    <property type="match status" value="1"/>
</dbReference>
<evidence type="ECO:0000259" key="3">
    <source>
        <dbReference type="Pfam" id="PF09335"/>
    </source>
</evidence>
<dbReference type="Pfam" id="PF09335">
    <property type="entry name" value="VTT_dom"/>
    <property type="match status" value="1"/>
</dbReference>
<dbReference type="InterPro" id="IPR032816">
    <property type="entry name" value="VTT_dom"/>
</dbReference>
<dbReference type="RefSeq" id="WP_117326207.1">
    <property type="nucleotide sequence ID" value="NZ_QVTE01000017.1"/>
</dbReference>
<name>A0A372LRT4_9BACI</name>
<protein>
    <submittedName>
        <fullName evidence="4">DedA family protein</fullName>
    </submittedName>
</protein>
<dbReference type="PANTHER" id="PTHR42709:SF9">
    <property type="entry name" value="ALKALINE PHOSPHATASE LIKE PROTEIN"/>
    <property type="match status" value="1"/>
</dbReference>
<dbReference type="EMBL" id="QVTE01000017">
    <property type="protein sequence ID" value="RFU70145.1"/>
    <property type="molecule type" value="Genomic_DNA"/>
</dbReference>
<comment type="caution">
    <text evidence="4">The sequence shown here is derived from an EMBL/GenBank/DDBJ whole genome shotgun (WGS) entry which is preliminary data.</text>
</comment>
<dbReference type="InterPro" id="IPR051311">
    <property type="entry name" value="DedA_domain"/>
</dbReference>
<feature type="transmembrane region" description="Helical" evidence="2">
    <location>
        <begin position="104"/>
        <end position="126"/>
    </location>
</feature>
<proteinExistence type="inferred from homology"/>
<feature type="transmembrane region" description="Helical" evidence="2">
    <location>
        <begin position="51"/>
        <end position="72"/>
    </location>
</feature>
<dbReference type="AlphaFoldDB" id="A0A372LRT4"/>
<comment type="similarity">
    <text evidence="1">Belongs to the DedA family.</text>
</comment>
<keyword evidence="2" id="KW-0812">Transmembrane</keyword>
<dbReference type="OrthoDB" id="9782291at2"/>